<keyword evidence="1" id="KW-0472">Membrane</keyword>
<gene>
    <name evidence="2" type="ORF">TNCT_268031</name>
</gene>
<keyword evidence="3" id="KW-1185">Reference proteome</keyword>
<evidence type="ECO:0000313" key="3">
    <source>
        <dbReference type="Proteomes" id="UP000887116"/>
    </source>
</evidence>
<feature type="transmembrane region" description="Helical" evidence="1">
    <location>
        <begin position="20"/>
        <end position="43"/>
    </location>
</feature>
<reference evidence="2" key="1">
    <citation type="submission" date="2020-07" db="EMBL/GenBank/DDBJ databases">
        <title>Multicomponent nature underlies the extraordinary mechanical properties of spider dragline silk.</title>
        <authorList>
            <person name="Kono N."/>
            <person name="Nakamura H."/>
            <person name="Mori M."/>
            <person name="Yoshida Y."/>
            <person name="Ohtoshi R."/>
            <person name="Malay A.D."/>
            <person name="Moran D.A.P."/>
            <person name="Tomita M."/>
            <person name="Numata K."/>
            <person name="Arakawa K."/>
        </authorList>
    </citation>
    <scope>NUCLEOTIDE SEQUENCE</scope>
</reference>
<name>A0A8X6I2H4_TRICU</name>
<dbReference type="AlphaFoldDB" id="A0A8X6I2H4"/>
<accession>A0A8X6I2H4</accession>
<evidence type="ECO:0000313" key="2">
    <source>
        <dbReference type="EMBL" id="GFQ97044.1"/>
    </source>
</evidence>
<proteinExistence type="predicted"/>
<protein>
    <submittedName>
        <fullName evidence="2">Uncharacterized protein</fullName>
    </submittedName>
</protein>
<dbReference type="Proteomes" id="UP000887116">
    <property type="component" value="Unassembled WGS sequence"/>
</dbReference>
<comment type="caution">
    <text evidence="2">The sequence shown here is derived from an EMBL/GenBank/DDBJ whole genome shotgun (WGS) entry which is preliminary data.</text>
</comment>
<evidence type="ECO:0000256" key="1">
    <source>
        <dbReference type="SAM" id="Phobius"/>
    </source>
</evidence>
<sequence>MDNVELEENDRTISEQKLLFYMTTSLNFLGITPSLFSIVVLWWNRYSSPLFDSSLIDHETRDPDQLANPALIRNIEWGVILVSRMSEMRNCVRQQGS</sequence>
<dbReference type="EMBL" id="BMAO01024695">
    <property type="protein sequence ID" value="GFQ97044.1"/>
    <property type="molecule type" value="Genomic_DNA"/>
</dbReference>
<organism evidence="2 3">
    <name type="scientific">Trichonephila clavata</name>
    <name type="common">Joro spider</name>
    <name type="synonym">Nephila clavata</name>
    <dbReference type="NCBI Taxonomy" id="2740835"/>
    <lineage>
        <taxon>Eukaryota</taxon>
        <taxon>Metazoa</taxon>
        <taxon>Ecdysozoa</taxon>
        <taxon>Arthropoda</taxon>
        <taxon>Chelicerata</taxon>
        <taxon>Arachnida</taxon>
        <taxon>Araneae</taxon>
        <taxon>Araneomorphae</taxon>
        <taxon>Entelegynae</taxon>
        <taxon>Araneoidea</taxon>
        <taxon>Nephilidae</taxon>
        <taxon>Trichonephila</taxon>
    </lineage>
</organism>
<keyword evidence="1" id="KW-0812">Transmembrane</keyword>
<keyword evidence="1" id="KW-1133">Transmembrane helix</keyword>